<protein>
    <submittedName>
        <fullName evidence="1">Uncharacterized protein</fullName>
    </submittedName>
</protein>
<dbReference type="EMBL" id="LR796782">
    <property type="protein sequence ID" value="CAB4166522.1"/>
    <property type="molecule type" value="Genomic_DNA"/>
</dbReference>
<proteinExistence type="predicted"/>
<name>A0A6J5P629_9CAUD</name>
<evidence type="ECO:0000313" key="1">
    <source>
        <dbReference type="EMBL" id="CAB4166522.1"/>
    </source>
</evidence>
<organism evidence="1">
    <name type="scientific">uncultured Caudovirales phage</name>
    <dbReference type="NCBI Taxonomy" id="2100421"/>
    <lineage>
        <taxon>Viruses</taxon>
        <taxon>Duplodnaviria</taxon>
        <taxon>Heunggongvirae</taxon>
        <taxon>Uroviricota</taxon>
        <taxon>Caudoviricetes</taxon>
        <taxon>Peduoviridae</taxon>
        <taxon>Maltschvirus</taxon>
        <taxon>Maltschvirus maltsch</taxon>
    </lineage>
</organism>
<gene>
    <name evidence="1" type="ORF">UFOVP837_30</name>
</gene>
<sequence length="67" mass="7385">MIYKMLPLVNGEQQIFARIDDDGLCRLTCSAEYPQLKADLVAGAELQDADGNVMSPEAAQEFIRTLP</sequence>
<reference evidence="1" key="1">
    <citation type="submission" date="2020-04" db="EMBL/GenBank/DDBJ databases">
        <authorList>
            <person name="Chiriac C."/>
            <person name="Salcher M."/>
            <person name="Ghai R."/>
            <person name="Kavagutti S V."/>
        </authorList>
    </citation>
    <scope>NUCLEOTIDE SEQUENCE</scope>
</reference>
<accession>A0A6J5P629</accession>